<feature type="compositionally biased region" description="Basic and acidic residues" evidence="1">
    <location>
        <begin position="336"/>
        <end position="349"/>
    </location>
</feature>
<feature type="compositionally biased region" description="Basic residues" evidence="1">
    <location>
        <begin position="15"/>
        <end position="24"/>
    </location>
</feature>
<feature type="compositionally biased region" description="Low complexity" evidence="1">
    <location>
        <begin position="296"/>
        <end position="330"/>
    </location>
</feature>
<accession>A0A7S3V5R4</accession>
<feature type="region of interest" description="Disordered" evidence="1">
    <location>
        <begin position="1"/>
        <end position="30"/>
    </location>
</feature>
<evidence type="ECO:0000256" key="1">
    <source>
        <dbReference type="SAM" id="MobiDB-lite"/>
    </source>
</evidence>
<protein>
    <submittedName>
        <fullName evidence="2">Uncharacterized protein</fullName>
    </submittedName>
</protein>
<feature type="compositionally biased region" description="Basic and acidic residues" evidence="1">
    <location>
        <begin position="90"/>
        <end position="100"/>
    </location>
</feature>
<feature type="region of interest" description="Disordered" evidence="1">
    <location>
        <begin position="87"/>
        <end position="108"/>
    </location>
</feature>
<organism evidence="2">
    <name type="scientific">Chaetoceros debilis</name>
    <dbReference type="NCBI Taxonomy" id="122233"/>
    <lineage>
        <taxon>Eukaryota</taxon>
        <taxon>Sar</taxon>
        <taxon>Stramenopiles</taxon>
        <taxon>Ochrophyta</taxon>
        <taxon>Bacillariophyta</taxon>
        <taxon>Coscinodiscophyceae</taxon>
        <taxon>Chaetocerotophycidae</taxon>
        <taxon>Chaetocerotales</taxon>
        <taxon>Chaetocerotaceae</taxon>
        <taxon>Chaetoceros</taxon>
    </lineage>
</organism>
<feature type="compositionally biased region" description="Polar residues" evidence="1">
    <location>
        <begin position="350"/>
        <end position="367"/>
    </location>
</feature>
<reference evidence="2" key="1">
    <citation type="submission" date="2021-01" db="EMBL/GenBank/DDBJ databases">
        <authorList>
            <person name="Corre E."/>
            <person name="Pelletier E."/>
            <person name="Niang G."/>
            <person name="Scheremetjew M."/>
            <person name="Finn R."/>
            <person name="Kale V."/>
            <person name="Holt S."/>
            <person name="Cochrane G."/>
            <person name="Meng A."/>
            <person name="Brown T."/>
            <person name="Cohen L."/>
        </authorList>
    </citation>
    <scope>NUCLEOTIDE SEQUENCE</scope>
    <source>
        <strain evidence="2">MM31A-1</strain>
    </source>
</reference>
<feature type="region of interest" description="Disordered" evidence="1">
    <location>
        <begin position="289"/>
        <end position="381"/>
    </location>
</feature>
<proteinExistence type="predicted"/>
<feature type="compositionally biased region" description="Basic and acidic residues" evidence="1">
    <location>
        <begin position="181"/>
        <end position="203"/>
    </location>
</feature>
<feature type="region of interest" description="Disordered" evidence="1">
    <location>
        <begin position="179"/>
        <end position="203"/>
    </location>
</feature>
<evidence type="ECO:0000313" key="2">
    <source>
        <dbReference type="EMBL" id="CAE0458555.1"/>
    </source>
</evidence>
<name>A0A7S3V5R4_9STRA</name>
<dbReference type="EMBL" id="HBIO01004891">
    <property type="protein sequence ID" value="CAE0458555.1"/>
    <property type="molecule type" value="Transcribed_RNA"/>
</dbReference>
<sequence>MLKKPAASSMTSEKRKSKRASKFGRKGDDRMHRSLQARLSNPKLPLLDALLQGGYHFRNDKEGNTADTDNVQLSQRRNQLSRRIRLHKQQHGEASVKDDETAAPETSPAVVNRSVSCLPTNRHVYPNNLHYANQVFARQHPVSFAPRSVGMPNSINRMRCIPAAPPAAAPVTNDVITSVNQRDDPNNQDIHHYQRSNTDKDSEIQSRALNSFRVDVASLLKKSMLSAGFQQEQTEECDEAYLAFAERALSEETRRIKRIKSKLHPVVHARGNNGQNRNHVSFDTDHLAQNNSHAYNNGHSQSNIQNQSQIQSQSQNNDRNQGNGQTQNNGLILTHDQGHNHSHDHDHSQCRPNNSFMVESSAQTTNPKRNHSEVAASTTETKKSCIHARHLHRLEGKCGHKAILHRPPNGSAHIDFLVDGKIECYQNYQPMADAAASLWPSKFSCEELVDHAHEDEETGTNTKCAIKECDKFGTCDEDGTCKSIPYDPEILQLDDIDFNCDEWNPGISEDGRSNVDDEAVLGSLLKLSETT</sequence>
<gene>
    <name evidence="2" type="ORF">CDEB00056_LOCUS3396</name>
</gene>
<dbReference type="AlphaFoldDB" id="A0A7S3V5R4"/>